<dbReference type="Proteomes" id="UP000005870">
    <property type="component" value="Chromosome"/>
</dbReference>
<keyword evidence="2" id="KW-1185">Reference proteome</keyword>
<sequence>MNMVASMPGRHGAAATVGVLVAWDPLPVFRRLLALQISARRLGITSF</sequence>
<dbReference type="EMBL" id="CP003093">
    <property type="protein sequence ID" value="AER57459.1"/>
    <property type="molecule type" value="Genomic_DNA"/>
</dbReference>
<organism evidence="1 2">
    <name type="scientific">Pseudoxanthomonas spadix (strain BD-a59)</name>
    <dbReference type="NCBI Taxonomy" id="1045855"/>
    <lineage>
        <taxon>Bacteria</taxon>
        <taxon>Pseudomonadati</taxon>
        <taxon>Pseudomonadota</taxon>
        <taxon>Gammaproteobacteria</taxon>
        <taxon>Lysobacterales</taxon>
        <taxon>Lysobacteraceae</taxon>
        <taxon>Pseudoxanthomonas</taxon>
    </lineage>
</organism>
<dbReference type="AlphaFoldDB" id="G7UU25"/>
<name>G7UU25_PSEUP</name>
<dbReference type="STRING" id="1045855.DSC_14075"/>
<dbReference type="HOGENOM" id="CLU_3172360_0_0_6"/>
<proteinExistence type="predicted"/>
<reference evidence="1 2" key="1">
    <citation type="journal article" date="2012" name="J. Bacteriol.">
        <title>Complete Genome Sequence of the BTEX-Degrading Bacterium Pseudoxanthomonas spadix BD-a59.</title>
        <authorList>
            <person name="Lee S.H."/>
            <person name="Jin H.M."/>
            <person name="Lee H.J."/>
            <person name="Kim J.M."/>
            <person name="Jeon C.O."/>
        </authorList>
    </citation>
    <scope>NUCLEOTIDE SEQUENCE [LARGE SCALE GENOMIC DNA]</scope>
    <source>
        <strain evidence="1 2">BD-a59</strain>
    </source>
</reference>
<dbReference type="KEGG" id="psd:DSC_14075"/>
<accession>G7UU25</accession>
<protein>
    <submittedName>
        <fullName evidence="1">Uncharacterized protein</fullName>
    </submittedName>
</protein>
<evidence type="ECO:0000313" key="1">
    <source>
        <dbReference type="EMBL" id="AER57459.1"/>
    </source>
</evidence>
<gene>
    <name evidence="1" type="ordered locus">DSC_14075</name>
</gene>
<evidence type="ECO:0000313" key="2">
    <source>
        <dbReference type="Proteomes" id="UP000005870"/>
    </source>
</evidence>